<keyword evidence="4" id="KW-1185">Reference proteome</keyword>
<dbReference type="GO" id="GO:0005829">
    <property type="term" value="C:cytosol"/>
    <property type="evidence" value="ECO:0007669"/>
    <property type="project" value="TreeGrafter"/>
</dbReference>
<evidence type="ECO:0000259" key="2">
    <source>
        <dbReference type="Pfam" id="PF01243"/>
    </source>
</evidence>
<dbReference type="InterPro" id="IPR012349">
    <property type="entry name" value="Split_barrel_FMN-bd"/>
</dbReference>
<dbReference type="Pfam" id="PF01243">
    <property type="entry name" value="PNPOx_N"/>
    <property type="match status" value="1"/>
</dbReference>
<dbReference type="InterPro" id="IPR052019">
    <property type="entry name" value="F420H2_bilvrd_red/Heme_oxyg"/>
</dbReference>
<dbReference type="NCBIfam" id="TIGR03618">
    <property type="entry name" value="Rv1155_F420"/>
    <property type="match status" value="1"/>
</dbReference>
<accession>E5XSS1</accession>
<dbReference type="GO" id="GO:0016627">
    <property type="term" value="F:oxidoreductase activity, acting on the CH-CH group of donors"/>
    <property type="evidence" value="ECO:0007669"/>
    <property type="project" value="TreeGrafter"/>
</dbReference>
<dbReference type="SUPFAM" id="SSF50475">
    <property type="entry name" value="FMN-binding split barrel"/>
    <property type="match status" value="1"/>
</dbReference>
<keyword evidence="1" id="KW-0560">Oxidoreductase</keyword>
<dbReference type="InterPro" id="IPR019920">
    <property type="entry name" value="F420-binding_dom_put"/>
</dbReference>
<organism evidence="3 4">
    <name type="scientific">Segniliparus rugosus (strain ATCC BAA-974 / DSM 45345 / CCUG 50838 / CIP 108380 / JCM 13579 / CDC 945)</name>
    <dbReference type="NCBI Taxonomy" id="679197"/>
    <lineage>
        <taxon>Bacteria</taxon>
        <taxon>Bacillati</taxon>
        <taxon>Actinomycetota</taxon>
        <taxon>Actinomycetes</taxon>
        <taxon>Mycobacteriales</taxon>
        <taxon>Segniliparaceae</taxon>
        <taxon>Segniliparus</taxon>
    </lineage>
</organism>
<evidence type="ECO:0000256" key="1">
    <source>
        <dbReference type="ARBA" id="ARBA00023002"/>
    </source>
</evidence>
<dbReference type="GO" id="GO:0070967">
    <property type="term" value="F:coenzyme F420 binding"/>
    <property type="evidence" value="ECO:0007669"/>
    <property type="project" value="TreeGrafter"/>
</dbReference>
<evidence type="ECO:0000313" key="3">
    <source>
        <dbReference type="EMBL" id="EFV12598.1"/>
    </source>
</evidence>
<evidence type="ECO:0000313" key="4">
    <source>
        <dbReference type="Proteomes" id="UP000004816"/>
    </source>
</evidence>
<dbReference type="RefSeq" id="WP_007470949.1">
    <property type="nucleotide sequence ID" value="NZ_KI391953.1"/>
</dbReference>
<dbReference type="HOGENOM" id="CLU_123922_2_0_11"/>
<dbReference type="OrthoDB" id="162914at2"/>
<dbReference type="InterPro" id="IPR011576">
    <property type="entry name" value="Pyridox_Oxase_N"/>
</dbReference>
<dbReference type="Proteomes" id="UP000004816">
    <property type="component" value="Unassembled WGS sequence"/>
</dbReference>
<dbReference type="PANTHER" id="PTHR35176">
    <property type="entry name" value="HEME OXYGENASE HI_0854-RELATED"/>
    <property type="match status" value="1"/>
</dbReference>
<dbReference type="EMBL" id="ACZI02000002">
    <property type="protein sequence ID" value="EFV12598.1"/>
    <property type="molecule type" value="Genomic_DNA"/>
</dbReference>
<dbReference type="Gene3D" id="2.30.110.10">
    <property type="entry name" value="Electron Transport, Fmn-binding Protein, Chain A"/>
    <property type="match status" value="1"/>
</dbReference>
<protein>
    <recommendedName>
        <fullName evidence="2">Pyridoxamine 5'-phosphate oxidase N-terminal domain-containing protein</fullName>
    </recommendedName>
</protein>
<dbReference type="STRING" id="679197.HMPREF9336_02543"/>
<dbReference type="AlphaFoldDB" id="E5XSS1"/>
<name>E5XSS1_SEGRC</name>
<dbReference type="PANTHER" id="PTHR35176:SF6">
    <property type="entry name" value="HEME OXYGENASE HI_0854-RELATED"/>
    <property type="match status" value="1"/>
</dbReference>
<proteinExistence type="predicted"/>
<comment type="caution">
    <text evidence="3">The sequence shown here is derived from an EMBL/GenBank/DDBJ whole genome shotgun (WGS) entry which is preliminary data.</text>
</comment>
<gene>
    <name evidence="3" type="ORF">HMPREF9336_02543</name>
</gene>
<feature type="domain" description="Pyridoxamine 5'-phosphate oxidase N-terminal" evidence="2">
    <location>
        <begin position="6"/>
        <end position="132"/>
    </location>
</feature>
<reference evidence="3 4" key="1">
    <citation type="journal article" date="2011" name="Stand. Genomic Sci.">
        <title>High quality draft genome sequence of Segniliparus rugosus CDC 945(T)= (ATCC BAA-974(T)).</title>
        <authorList>
            <person name="Earl A.M."/>
            <person name="Desjardins C.A."/>
            <person name="Fitzgerald M.G."/>
            <person name="Arachchi H.M."/>
            <person name="Zeng Q."/>
            <person name="Mehta T."/>
            <person name="Griggs A."/>
            <person name="Birren B.W."/>
            <person name="Toney N.C."/>
            <person name="Carr J."/>
            <person name="Posey J."/>
            <person name="Butler W.R."/>
        </authorList>
    </citation>
    <scope>NUCLEOTIDE SEQUENCE [LARGE SCALE GENOMIC DNA]</scope>
    <source>
        <strain evidence="4">ATCC BAA-974 / DSM 45345 / CCUG 50838 / CIP 108380 / JCM 13579 / CDC 945</strain>
    </source>
</reference>
<dbReference type="eggNOG" id="COG0748">
    <property type="taxonomic scope" value="Bacteria"/>
</dbReference>
<sequence>MASLHDPQIRDFLSSGPKIGQLGYLGKDGRPLVVPIWFIVRGDALVVSTAADSAKAKALRRDPRVVLTADVDTIPYAYVQVQGVAEVETNPPQSKETFLEIARRYLSEQEAATFVEQYGSVDLALVTIRPTKIVPVFETG</sequence>